<evidence type="ECO:0000313" key="2">
    <source>
        <dbReference type="EMBL" id="RKG30292.1"/>
    </source>
</evidence>
<gene>
    <name evidence="2" type="ORF">D7V21_16245</name>
</gene>
<dbReference type="EMBL" id="RAXU01000036">
    <property type="protein sequence ID" value="RKG30292.1"/>
    <property type="molecule type" value="Genomic_DNA"/>
</dbReference>
<dbReference type="RefSeq" id="WP_120371433.1">
    <property type="nucleotide sequence ID" value="NZ_RAXU01000036.1"/>
</dbReference>
<proteinExistence type="predicted"/>
<dbReference type="Pfam" id="PF04233">
    <property type="entry name" value="Phage_Mu_F"/>
    <property type="match status" value="1"/>
</dbReference>
<accession>A0A3A8E5E9</accession>
<name>A0A3A8E5E9_9GAMM</name>
<dbReference type="Proteomes" id="UP000269001">
    <property type="component" value="Unassembled WGS sequence"/>
</dbReference>
<keyword evidence="3" id="KW-1185">Reference proteome</keyword>
<feature type="domain" description="Phage head morphogenesis" evidence="1">
    <location>
        <begin position="57"/>
        <end position="175"/>
    </location>
</feature>
<sequence length="389" mass="44378">MATEEGQFQLPFREQLAYLKQKKTLSTTTYKDIDSRQHDKAFVAAGAMKADLLSDLHRIVIEAAESGQSFKSFQDDFDDVLGKHGWLNDADKEYKAWRANVIYQTNLRTSHAAGRYKQMTDPEVLKLRPYWRYRHNSVENPRIQHQRWNNLVLPADAQFWKVNFPPNGYGCQCTVDAINDRQLRAMGKTQPDDEPSYDDNRTDFLSAPGANWYPDLDKYPELIARQYVDATAQAGLLDRWLAQTASKVALEMTKPEFKNISKTQISKNLRKLDDGEQFPVAVIPESFKTLLGLKTQSVLFRQIDAIERAYQGDFEIYSNIQSLFGNATQSIYQTDGGLIVFIEAQKTRYVAQLQVSSKGVFLKSYSVAPTAKTLLAKLLNDAQLVYSKE</sequence>
<dbReference type="InterPro" id="IPR006528">
    <property type="entry name" value="Phage_head_morphogenesis_dom"/>
</dbReference>
<dbReference type="AlphaFoldDB" id="A0A3A8E5E9"/>
<protein>
    <recommendedName>
        <fullName evidence="1">Phage head morphogenesis domain-containing protein</fullName>
    </recommendedName>
</protein>
<reference evidence="2 3" key="1">
    <citation type="submission" date="2018-09" db="EMBL/GenBank/DDBJ databases">
        <title>The draft genome of Acinetobacter spp. strains.</title>
        <authorList>
            <person name="Qin J."/>
            <person name="Feng Y."/>
            <person name="Zong Z."/>
        </authorList>
    </citation>
    <scope>NUCLEOTIDE SEQUENCE [LARGE SCALE GENOMIC DNA]</scope>
    <source>
        <strain evidence="2 3">WCHAc060096</strain>
    </source>
</reference>
<evidence type="ECO:0000313" key="3">
    <source>
        <dbReference type="Proteomes" id="UP000269001"/>
    </source>
</evidence>
<organism evidence="2 3">
    <name type="scientific">Acinetobacter guerrae</name>
    <dbReference type="NCBI Taxonomy" id="1843371"/>
    <lineage>
        <taxon>Bacteria</taxon>
        <taxon>Pseudomonadati</taxon>
        <taxon>Pseudomonadota</taxon>
        <taxon>Gammaproteobacteria</taxon>
        <taxon>Moraxellales</taxon>
        <taxon>Moraxellaceae</taxon>
        <taxon>Acinetobacter</taxon>
    </lineage>
</organism>
<evidence type="ECO:0000259" key="1">
    <source>
        <dbReference type="Pfam" id="PF04233"/>
    </source>
</evidence>
<comment type="caution">
    <text evidence="2">The sequence shown here is derived from an EMBL/GenBank/DDBJ whole genome shotgun (WGS) entry which is preliminary data.</text>
</comment>